<proteinExistence type="predicted"/>
<dbReference type="GO" id="GO:0016887">
    <property type="term" value="F:ATP hydrolysis activity"/>
    <property type="evidence" value="ECO:0007669"/>
    <property type="project" value="InterPro"/>
</dbReference>
<dbReference type="InterPro" id="IPR017871">
    <property type="entry name" value="ABC_transporter-like_CS"/>
</dbReference>
<comment type="subcellular location">
    <subcellularLocation>
        <location evidence="1">Membrane</location>
        <topology evidence="1">Multi-pass membrane protein</topology>
    </subcellularLocation>
</comment>
<dbReference type="SUPFAM" id="SSF52540">
    <property type="entry name" value="P-loop containing nucleoside triphosphate hydrolases"/>
    <property type="match status" value="1"/>
</dbReference>
<geneLocation type="plasmid" evidence="9 10">
    <name>unnamed_13</name>
</geneLocation>
<keyword evidence="7" id="KW-0472">Membrane</keyword>
<protein>
    <submittedName>
        <fullName evidence="9">ATP-binding cassette domain-containing protein</fullName>
    </submittedName>
</protein>
<feature type="domain" description="ABC transporter" evidence="8">
    <location>
        <begin position="2"/>
        <end position="199"/>
    </location>
</feature>
<dbReference type="Pfam" id="PF00005">
    <property type="entry name" value="ABC_tran"/>
    <property type="match status" value="1"/>
</dbReference>
<dbReference type="PANTHER" id="PTHR43394:SF1">
    <property type="entry name" value="ATP-BINDING CASSETTE SUB-FAMILY B MEMBER 10, MITOCHONDRIAL"/>
    <property type="match status" value="1"/>
</dbReference>
<evidence type="ECO:0000256" key="7">
    <source>
        <dbReference type="ARBA" id="ARBA00023136"/>
    </source>
</evidence>
<dbReference type="InterPro" id="IPR003439">
    <property type="entry name" value="ABC_transporter-like_ATP-bd"/>
</dbReference>
<sequence length="209" mass="23716">MVAGSQQWLSCLFDFMKPQQGSILINGIPLHELNRKEWTEKVSIVFQDTYLFPDTIENNIKVGRDYTREQVINACKIAEIHDHIMCLPDTYDTVIGERGITLSGGQRQRIAIARAILSQPELLILDEATSALDQETERKVQHNLDKIRKNKTTLVIAHRLSTVENADVINVIKDGRVIESGKHDELLALRGYYCELVLNSQESLMVTTN</sequence>
<keyword evidence="6" id="KW-1133">Transmembrane helix</keyword>
<keyword evidence="4" id="KW-0547">Nucleotide-binding</keyword>
<dbReference type="RefSeq" id="WP_191422870.1">
    <property type="nucleotide sequence ID" value="NZ_CP028011.2"/>
</dbReference>
<name>A0AB73UTB6_BACCE</name>
<gene>
    <name evidence="9" type="ORF">C1N66_31815</name>
</gene>
<dbReference type="Proteomes" id="UP000464780">
    <property type="component" value="Plasmid unnamed_13"/>
</dbReference>
<evidence type="ECO:0000256" key="6">
    <source>
        <dbReference type="ARBA" id="ARBA00022989"/>
    </source>
</evidence>
<evidence type="ECO:0000256" key="1">
    <source>
        <dbReference type="ARBA" id="ARBA00004141"/>
    </source>
</evidence>
<dbReference type="GO" id="GO:0005524">
    <property type="term" value="F:ATP binding"/>
    <property type="evidence" value="ECO:0007669"/>
    <property type="project" value="UniProtKB-KW"/>
</dbReference>
<dbReference type="InterPro" id="IPR039421">
    <property type="entry name" value="Type_1_exporter"/>
</dbReference>
<evidence type="ECO:0000256" key="2">
    <source>
        <dbReference type="ARBA" id="ARBA00022448"/>
    </source>
</evidence>
<dbReference type="FunFam" id="3.40.50.300:FF:000604">
    <property type="entry name" value="ABC transporter B family member 28"/>
    <property type="match status" value="1"/>
</dbReference>
<dbReference type="AlphaFoldDB" id="A0AB73UTB6"/>
<evidence type="ECO:0000256" key="3">
    <source>
        <dbReference type="ARBA" id="ARBA00022692"/>
    </source>
</evidence>
<dbReference type="PROSITE" id="PS50893">
    <property type="entry name" value="ABC_TRANSPORTER_2"/>
    <property type="match status" value="1"/>
</dbReference>
<dbReference type="InterPro" id="IPR027417">
    <property type="entry name" value="P-loop_NTPase"/>
</dbReference>
<keyword evidence="3" id="KW-0812">Transmembrane</keyword>
<dbReference type="EMBL" id="CP028011">
    <property type="protein sequence ID" value="QHV47585.2"/>
    <property type="molecule type" value="Genomic_DNA"/>
</dbReference>
<dbReference type="PANTHER" id="PTHR43394">
    <property type="entry name" value="ATP-DEPENDENT PERMEASE MDL1, MITOCHONDRIAL"/>
    <property type="match status" value="1"/>
</dbReference>
<dbReference type="GO" id="GO:0005737">
    <property type="term" value="C:cytoplasm"/>
    <property type="evidence" value="ECO:0007669"/>
    <property type="project" value="UniProtKB-ARBA"/>
</dbReference>
<dbReference type="PROSITE" id="PS00211">
    <property type="entry name" value="ABC_TRANSPORTER_1"/>
    <property type="match status" value="1"/>
</dbReference>
<evidence type="ECO:0000313" key="10">
    <source>
        <dbReference type="Proteomes" id="UP000464780"/>
    </source>
</evidence>
<accession>A0AB73UTB6</accession>
<dbReference type="GO" id="GO:0015421">
    <property type="term" value="F:ABC-type oligopeptide transporter activity"/>
    <property type="evidence" value="ECO:0007669"/>
    <property type="project" value="TreeGrafter"/>
</dbReference>
<keyword evidence="9" id="KW-0614">Plasmid</keyword>
<organism evidence="9 10">
    <name type="scientific">Bacillus cereus</name>
    <dbReference type="NCBI Taxonomy" id="1396"/>
    <lineage>
        <taxon>Bacteria</taxon>
        <taxon>Bacillati</taxon>
        <taxon>Bacillota</taxon>
        <taxon>Bacilli</taxon>
        <taxon>Bacillales</taxon>
        <taxon>Bacillaceae</taxon>
        <taxon>Bacillus</taxon>
        <taxon>Bacillus cereus group</taxon>
    </lineage>
</organism>
<evidence type="ECO:0000259" key="8">
    <source>
        <dbReference type="PROSITE" id="PS50893"/>
    </source>
</evidence>
<reference evidence="9 10" key="1">
    <citation type="submission" date="2018-03" db="EMBL/GenBank/DDBJ databases">
        <title>The complete genome of bacterial strain SGAir0260.</title>
        <authorList>
            <person name="Schuster S.C."/>
        </authorList>
    </citation>
    <scope>NUCLEOTIDE SEQUENCE [LARGE SCALE GENOMIC DNA]</scope>
    <source>
        <strain evidence="9 10">SGAir0260</strain>
        <plasmid evidence="9 10">unnamed_13</plasmid>
    </source>
</reference>
<dbReference type="Gene3D" id="3.40.50.300">
    <property type="entry name" value="P-loop containing nucleotide triphosphate hydrolases"/>
    <property type="match status" value="1"/>
</dbReference>
<evidence type="ECO:0000313" key="9">
    <source>
        <dbReference type="EMBL" id="QHV47585.2"/>
    </source>
</evidence>
<dbReference type="GO" id="GO:0012505">
    <property type="term" value="C:endomembrane system"/>
    <property type="evidence" value="ECO:0007669"/>
    <property type="project" value="UniProtKB-SubCell"/>
</dbReference>
<keyword evidence="5 9" id="KW-0067">ATP-binding</keyword>
<evidence type="ECO:0000256" key="4">
    <source>
        <dbReference type="ARBA" id="ARBA00022741"/>
    </source>
</evidence>
<evidence type="ECO:0000256" key="5">
    <source>
        <dbReference type="ARBA" id="ARBA00022840"/>
    </source>
</evidence>
<keyword evidence="2" id="KW-0813">Transport</keyword>